<evidence type="ECO:0000313" key="2">
    <source>
        <dbReference type="Proteomes" id="UP000740926"/>
    </source>
</evidence>
<proteinExistence type="predicted"/>
<comment type="caution">
    <text evidence="1">The sequence shown here is derived from an EMBL/GenBank/DDBJ whole genome shotgun (WGS) entry which is preliminary data.</text>
</comment>
<accession>A0A9P6XST3</accession>
<evidence type="ECO:0000313" key="1">
    <source>
        <dbReference type="EMBL" id="KAG1531750.1"/>
    </source>
</evidence>
<gene>
    <name evidence="1" type="ORF">G6F50_016532</name>
</gene>
<name>A0A9P6XST3_9FUNG</name>
<sequence length="128" mass="12237">MGGEGARLVGGPVVQAQAGGAGVGQGTGDGLAGAAQTGEVDVAAGGVMPLAAQTGHKAQAVEVAAGQHAVLQAHGIDRADQLGCRGQGVAQGGGMFLVGHRDHDAAQVGQAAQAGEQAGQRVGGHCCR</sequence>
<dbReference type="AlphaFoldDB" id="A0A9P6XST3"/>
<dbReference type="Proteomes" id="UP000740926">
    <property type="component" value="Unassembled WGS sequence"/>
</dbReference>
<dbReference type="EMBL" id="JAANIU010010550">
    <property type="protein sequence ID" value="KAG1531750.1"/>
    <property type="molecule type" value="Genomic_DNA"/>
</dbReference>
<keyword evidence="2" id="KW-1185">Reference proteome</keyword>
<protein>
    <submittedName>
        <fullName evidence="1">Uncharacterized protein</fullName>
    </submittedName>
</protein>
<organism evidence="1 2">
    <name type="scientific">Rhizopus delemar</name>
    <dbReference type="NCBI Taxonomy" id="936053"/>
    <lineage>
        <taxon>Eukaryota</taxon>
        <taxon>Fungi</taxon>
        <taxon>Fungi incertae sedis</taxon>
        <taxon>Mucoromycota</taxon>
        <taxon>Mucoromycotina</taxon>
        <taxon>Mucoromycetes</taxon>
        <taxon>Mucorales</taxon>
        <taxon>Mucorineae</taxon>
        <taxon>Rhizopodaceae</taxon>
        <taxon>Rhizopus</taxon>
    </lineage>
</organism>
<reference evidence="1 2" key="1">
    <citation type="journal article" date="2020" name="Microb. Genom.">
        <title>Genetic diversity of clinical and environmental Mucorales isolates obtained from an investigation of mucormycosis cases among solid organ transplant recipients.</title>
        <authorList>
            <person name="Nguyen M.H."/>
            <person name="Kaul D."/>
            <person name="Muto C."/>
            <person name="Cheng S.J."/>
            <person name="Richter R.A."/>
            <person name="Bruno V.M."/>
            <person name="Liu G."/>
            <person name="Beyhan S."/>
            <person name="Sundermann A.J."/>
            <person name="Mounaud S."/>
            <person name="Pasculle A.W."/>
            <person name="Nierman W.C."/>
            <person name="Driscoll E."/>
            <person name="Cumbie R."/>
            <person name="Clancy C.J."/>
            <person name="Dupont C.L."/>
        </authorList>
    </citation>
    <scope>NUCLEOTIDE SEQUENCE [LARGE SCALE GENOMIC DNA]</scope>
    <source>
        <strain evidence="1 2">GL24</strain>
    </source>
</reference>